<dbReference type="PANTHER" id="PTHR43069">
    <property type="entry name" value="FUMARYLACETOACETASE"/>
    <property type="match status" value="1"/>
</dbReference>
<feature type="active site" description="Proton acceptor" evidence="12">
    <location>
        <position position="139"/>
    </location>
</feature>
<keyword evidence="11 15" id="KW-0585">Phenylalanine catabolism</keyword>
<feature type="binding site" evidence="14">
    <location>
        <position position="259"/>
    </location>
    <ligand>
        <name>Mg(2+)</name>
        <dbReference type="ChEBI" id="CHEBI:18420"/>
    </ligand>
</feature>
<gene>
    <name evidence="18" type="ORF">BV898_03576</name>
</gene>
<dbReference type="InterPro" id="IPR036462">
    <property type="entry name" value="Fumarylacetoacetase_N_sf"/>
</dbReference>
<feature type="binding site" evidence="14">
    <location>
        <position position="263"/>
    </location>
    <ligand>
        <name>Mg(2+)</name>
        <dbReference type="ChEBI" id="CHEBI:18420"/>
    </ligand>
</feature>
<dbReference type="EMBL" id="MTYJ01000017">
    <property type="protein sequence ID" value="OQV22400.1"/>
    <property type="molecule type" value="Genomic_DNA"/>
</dbReference>
<dbReference type="Proteomes" id="UP000192578">
    <property type="component" value="Unassembled WGS sequence"/>
</dbReference>
<evidence type="ECO:0000256" key="13">
    <source>
        <dbReference type="PIRSR" id="PIRSR605959-2"/>
    </source>
</evidence>
<evidence type="ECO:0000256" key="8">
    <source>
        <dbReference type="ARBA" id="ARBA00022837"/>
    </source>
</evidence>
<feature type="binding site" evidence="14">
    <location>
        <position position="205"/>
    </location>
    <ligand>
        <name>Ca(2+)</name>
        <dbReference type="ChEBI" id="CHEBI:29108"/>
    </ligand>
</feature>
<evidence type="ECO:0000256" key="11">
    <source>
        <dbReference type="ARBA" id="ARBA00023232"/>
    </source>
</evidence>
<dbReference type="AlphaFoldDB" id="A0A1W0X4V9"/>
<organism evidence="18 19">
    <name type="scientific">Hypsibius exemplaris</name>
    <name type="common">Freshwater tardigrade</name>
    <dbReference type="NCBI Taxonomy" id="2072580"/>
    <lineage>
        <taxon>Eukaryota</taxon>
        <taxon>Metazoa</taxon>
        <taxon>Ecdysozoa</taxon>
        <taxon>Tardigrada</taxon>
        <taxon>Eutardigrada</taxon>
        <taxon>Parachela</taxon>
        <taxon>Hypsibioidea</taxon>
        <taxon>Hypsibiidae</taxon>
        <taxon>Hypsibius</taxon>
    </lineage>
</organism>
<feature type="binding site" evidence="14">
    <location>
        <position position="239"/>
    </location>
    <ligand>
        <name>Mg(2+)</name>
        <dbReference type="ChEBI" id="CHEBI:18420"/>
    </ligand>
</feature>
<evidence type="ECO:0000256" key="9">
    <source>
        <dbReference type="ARBA" id="ARBA00022842"/>
    </source>
</evidence>
<reference evidence="19" key="1">
    <citation type="submission" date="2017-01" db="EMBL/GenBank/DDBJ databases">
        <title>Comparative genomics of anhydrobiosis in the tardigrade Hypsibius dujardini.</title>
        <authorList>
            <person name="Yoshida Y."/>
            <person name="Koutsovoulos G."/>
            <person name="Laetsch D."/>
            <person name="Stevens L."/>
            <person name="Kumar S."/>
            <person name="Horikawa D."/>
            <person name="Ishino K."/>
            <person name="Komine S."/>
            <person name="Tomita M."/>
            <person name="Blaxter M."/>
            <person name="Arakawa K."/>
        </authorList>
    </citation>
    <scope>NUCLEOTIDE SEQUENCE [LARGE SCALE GENOMIC DNA]</scope>
    <source>
        <strain evidence="19">Z151</strain>
    </source>
</reference>
<dbReference type="FunFam" id="3.90.850.10:FF:000004">
    <property type="entry name" value="Fumarylacetoacetase"/>
    <property type="match status" value="1"/>
</dbReference>
<feature type="binding site" evidence="13">
    <location>
        <position position="134"/>
    </location>
    <ligand>
        <name>substrate</name>
    </ligand>
</feature>
<dbReference type="Pfam" id="PF09298">
    <property type="entry name" value="FAA_hydrolase_N"/>
    <property type="match status" value="1"/>
</dbReference>
<proteinExistence type="inferred from homology"/>
<evidence type="ECO:0000256" key="2">
    <source>
        <dbReference type="ARBA" id="ARBA00004782"/>
    </source>
</evidence>
<dbReference type="Gene3D" id="3.90.850.10">
    <property type="entry name" value="Fumarylacetoacetase-like, C-terminal domain"/>
    <property type="match status" value="1"/>
</dbReference>
<evidence type="ECO:0000256" key="15">
    <source>
        <dbReference type="RuleBase" id="RU366008"/>
    </source>
</evidence>
<dbReference type="InterPro" id="IPR005959">
    <property type="entry name" value="Fumarylacetoacetase"/>
</dbReference>
<dbReference type="GO" id="GO:0046872">
    <property type="term" value="F:metal ion binding"/>
    <property type="evidence" value="ECO:0007669"/>
    <property type="project" value="UniProtKB-UniRule"/>
</dbReference>
<evidence type="ECO:0000259" key="16">
    <source>
        <dbReference type="Pfam" id="PF01557"/>
    </source>
</evidence>
<evidence type="ECO:0000256" key="3">
    <source>
        <dbReference type="ARBA" id="ARBA00010211"/>
    </source>
</evidence>
<comment type="similarity">
    <text evidence="3 15">Belongs to the FAH family.</text>
</comment>
<evidence type="ECO:0000313" key="18">
    <source>
        <dbReference type="EMBL" id="OQV22400.1"/>
    </source>
</evidence>
<dbReference type="NCBIfam" id="TIGR01266">
    <property type="entry name" value="fum_ac_acetase"/>
    <property type="match status" value="1"/>
</dbReference>
<dbReference type="UniPathway" id="UPA00139">
    <property type="reaction ID" value="UER00341"/>
</dbReference>
<dbReference type="OrthoDB" id="9971669at2759"/>
<keyword evidence="9 14" id="KW-0460">Magnesium</keyword>
<accession>A0A1W0X4V9</accession>
<dbReference type="InterPro" id="IPR036663">
    <property type="entry name" value="Fumarylacetoacetase_C_sf"/>
</dbReference>
<dbReference type="FunFam" id="2.30.30.230:FF:000001">
    <property type="entry name" value="Fumarylacetoacetase"/>
    <property type="match status" value="1"/>
</dbReference>
<dbReference type="Gene3D" id="2.30.30.230">
    <property type="entry name" value="Fumarylacetoacetase, N-terminal domain"/>
    <property type="match status" value="1"/>
</dbReference>
<keyword evidence="8 14" id="KW-0106">Calcium</keyword>
<evidence type="ECO:0000256" key="7">
    <source>
        <dbReference type="ARBA" id="ARBA00022801"/>
    </source>
</evidence>
<keyword evidence="10 15" id="KW-0828">Tyrosine catabolism</keyword>
<evidence type="ECO:0000256" key="5">
    <source>
        <dbReference type="ARBA" id="ARBA00014741"/>
    </source>
</evidence>
<evidence type="ECO:0000259" key="17">
    <source>
        <dbReference type="Pfam" id="PF09298"/>
    </source>
</evidence>
<dbReference type="GO" id="GO:0004334">
    <property type="term" value="F:fumarylacetoacetase activity"/>
    <property type="evidence" value="ECO:0007669"/>
    <property type="project" value="UniProtKB-UniRule"/>
</dbReference>
<feature type="binding site" evidence="14">
    <location>
        <position position="239"/>
    </location>
    <ligand>
        <name>Ca(2+)</name>
        <dbReference type="ChEBI" id="CHEBI:29108"/>
    </ligand>
</feature>
<evidence type="ECO:0000256" key="14">
    <source>
        <dbReference type="PIRSR" id="PIRSR605959-3"/>
    </source>
</evidence>
<comment type="cofactor">
    <cofactor evidence="15">
        <name>Mg(2+)</name>
        <dbReference type="ChEBI" id="CHEBI:18420"/>
    </cofactor>
    <cofactor evidence="15">
        <name>Ca(2+)</name>
        <dbReference type="ChEBI" id="CHEBI:29108"/>
    </cofactor>
</comment>
<sequence>MESFISVDRQSDFSLQNLPYGVFSTASNKRKRIGVAIGNFVLDLSAVSDVIFTGPELSKLNEQDHPFKNQETLNAFMKLGRPTWTEARGALQKALSANEPILRDNQELRDRALVKQSEVIMHIPVAIGDYTDFYSSRNHAENVRKMFQPNESPLGPNWLHLPIGYHGRASSVVVSGTDIHRPNGQTRSDETKPPVFGPCKLMDFELEMAFLIGPGNELGSPIPIADAENHIFGMVLMNDWSARDIQKWEIQPLGPFLSKSIGTSISPWIVTMDALAPFVTANPVQFPEVAQYLRHTDRFNFDIKLQVELHGEEMREPHVISNSNFKHMYWTMKQQLTHHTSNGCNLRPGDLLGSGTISGPTKDSRGCMMELSWKGTDPIDCGNGVKRTFLRDGDRVTLKGHCDNGEFRVGFGECTGKLLPAIDYFSK</sequence>
<dbReference type="InterPro" id="IPR011234">
    <property type="entry name" value="Fumarylacetoacetase-like_C"/>
</dbReference>
<dbReference type="GO" id="GO:1902000">
    <property type="term" value="P:homogentisate catabolic process"/>
    <property type="evidence" value="ECO:0007669"/>
    <property type="project" value="TreeGrafter"/>
</dbReference>
<feature type="binding site" evidence="13">
    <location>
        <position position="356"/>
    </location>
    <ligand>
        <name>substrate</name>
    </ligand>
</feature>
<name>A0A1W0X4V9_HYPEX</name>
<dbReference type="SUPFAM" id="SSF63433">
    <property type="entry name" value="Fumarylacetoacetate hydrolase, FAH, N-terminal domain"/>
    <property type="match status" value="1"/>
</dbReference>
<evidence type="ECO:0000313" key="19">
    <source>
        <dbReference type="Proteomes" id="UP000192578"/>
    </source>
</evidence>
<feature type="domain" description="Fumarylacetoacetase N-terminal" evidence="17">
    <location>
        <begin position="16"/>
        <end position="124"/>
    </location>
</feature>
<keyword evidence="19" id="KW-1185">Reference proteome</keyword>
<comment type="pathway">
    <text evidence="2 15">Amino-acid degradation; L-phenylalanine degradation; acetoacetate and fumarate from L-phenylalanine: step 6/6.</text>
</comment>
<evidence type="ECO:0000256" key="12">
    <source>
        <dbReference type="PIRSR" id="PIRSR605959-1"/>
    </source>
</evidence>
<feature type="binding site" evidence="14">
    <location>
        <position position="132"/>
    </location>
    <ligand>
        <name>Ca(2+)</name>
        <dbReference type="ChEBI" id="CHEBI:29108"/>
    </ligand>
</feature>
<dbReference type="Pfam" id="PF01557">
    <property type="entry name" value="FAA_hydrolase"/>
    <property type="match status" value="1"/>
</dbReference>
<feature type="binding site" evidence="13">
    <location>
        <position position="246"/>
    </location>
    <ligand>
        <name>substrate</name>
    </ligand>
</feature>
<evidence type="ECO:0000256" key="6">
    <source>
        <dbReference type="ARBA" id="ARBA00022723"/>
    </source>
</evidence>
<dbReference type="InterPro" id="IPR015377">
    <property type="entry name" value="Fumarylacetoacetase_N"/>
</dbReference>
<comment type="catalytic activity">
    <reaction evidence="1 15">
        <text>4-fumarylacetoacetate + H2O = acetoacetate + fumarate + H(+)</text>
        <dbReference type="Rhea" id="RHEA:10244"/>
        <dbReference type="ChEBI" id="CHEBI:13705"/>
        <dbReference type="ChEBI" id="CHEBI:15377"/>
        <dbReference type="ChEBI" id="CHEBI:15378"/>
        <dbReference type="ChEBI" id="CHEBI:18034"/>
        <dbReference type="ChEBI" id="CHEBI:29806"/>
        <dbReference type="EC" id="3.7.1.2"/>
    </reaction>
</comment>
<evidence type="ECO:0000256" key="1">
    <source>
        <dbReference type="ARBA" id="ARBA00000353"/>
    </source>
</evidence>
<dbReference type="SUPFAM" id="SSF56529">
    <property type="entry name" value="FAH"/>
    <property type="match status" value="1"/>
</dbReference>
<keyword evidence="6 14" id="KW-0479">Metal-binding</keyword>
<protein>
    <recommendedName>
        <fullName evidence="5 15">Fumarylacetoacetase</fullName>
        <ecNumber evidence="4 15">3.7.1.2</ecNumber>
    </recommendedName>
    <alternativeName>
        <fullName evidence="15">Fumarylacetoacetate hydrolase</fullName>
    </alternativeName>
</protein>
<dbReference type="GO" id="GO:0006572">
    <property type="term" value="P:L-tyrosine catabolic process"/>
    <property type="evidence" value="ECO:0007669"/>
    <property type="project" value="UniProtKB-UniRule"/>
</dbReference>
<dbReference type="GO" id="GO:0006559">
    <property type="term" value="P:L-phenylalanine catabolic process"/>
    <property type="evidence" value="ECO:0007669"/>
    <property type="project" value="UniProtKB-UniRule"/>
</dbReference>
<comment type="caution">
    <text evidence="18">The sequence shown here is derived from an EMBL/GenBank/DDBJ whole genome shotgun (WGS) entry which is preliminary data.</text>
</comment>
<evidence type="ECO:0000256" key="10">
    <source>
        <dbReference type="ARBA" id="ARBA00022878"/>
    </source>
</evidence>
<feature type="binding site" evidence="14">
    <location>
        <position position="207"/>
    </location>
    <ligand>
        <name>Ca(2+)</name>
        <dbReference type="ChEBI" id="CHEBI:29108"/>
    </ligand>
</feature>
<dbReference type="PANTHER" id="PTHR43069:SF2">
    <property type="entry name" value="FUMARYLACETOACETASE"/>
    <property type="match status" value="1"/>
</dbReference>
<feature type="domain" description="Fumarylacetoacetase-like C-terminal" evidence="16">
    <location>
        <begin position="131"/>
        <end position="400"/>
    </location>
</feature>
<keyword evidence="7 15" id="KW-0378">Hydrolase</keyword>
<evidence type="ECO:0000256" key="4">
    <source>
        <dbReference type="ARBA" id="ARBA00012094"/>
    </source>
</evidence>
<dbReference type="EC" id="3.7.1.2" evidence="4 15"/>